<dbReference type="AlphaFoldDB" id="A0A2W5UAK6"/>
<accession>A0A2W5UAK6</accession>
<organism evidence="1 2">
    <name type="scientific">Cereibacter sphaeroides</name>
    <name type="common">Rhodobacter sphaeroides</name>
    <dbReference type="NCBI Taxonomy" id="1063"/>
    <lineage>
        <taxon>Bacteria</taxon>
        <taxon>Pseudomonadati</taxon>
        <taxon>Pseudomonadota</taxon>
        <taxon>Alphaproteobacteria</taxon>
        <taxon>Rhodobacterales</taxon>
        <taxon>Paracoccaceae</taxon>
        <taxon>Cereibacter</taxon>
    </lineage>
</organism>
<gene>
    <name evidence="1" type="ORF">DI533_07540</name>
</gene>
<name>A0A2W5UAK6_CERSP</name>
<proteinExistence type="predicted"/>
<reference evidence="1 2" key="1">
    <citation type="submission" date="2017-08" db="EMBL/GenBank/DDBJ databases">
        <title>Infants hospitalized years apart are colonized by the same room-sourced microbial strains.</title>
        <authorList>
            <person name="Brooks B."/>
            <person name="Olm M.R."/>
            <person name="Firek B.A."/>
            <person name="Baker R."/>
            <person name="Thomas B.C."/>
            <person name="Morowitz M.J."/>
            <person name="Banfield J.F."/>
        </authorList>
    </citation>
    <scope>NUCLEOTIDE SEQUENCE [LARGE SCALE GENOMIC DNA]</scope>
    <source>
        <strain evidence="1">S2_003_000_R2_11</strain>
    </source>
</reference>
<dbReference type="EMBL" id="QFQS01000001">
    <property type="protein sequence ID" value="PZR00414.1"/>
    <property type="molecule type" value="Genomic_DNA"/>
</dbReference>
<evidence type="ECO:0008006" key="3">
    <source>
        <dbReference type="Google" id="ProtNLM"/>
    </source>
</evidence>
<comment type="caution">
    <text evidence="1">The sequence shown here is derived from an EMBL/GenBank/DDBJ whole genome shotgun (WGS) entry which is preliminary data.</text>
</comment>
<dbReference type="Proteomes" id="UP000248975">
    <property type="component" value="Unassembled WGS sequence"/>
</dbReference>
<sequence>MAEALVLGDSHARALHEGLKAAGIEAEALTTSGAVWHAGSIGYRPRRGLIGRKTMHRFVADLRNRNGGSDLTDGSVPIIASFGFHLGRLVPPFGFHGNFATAEEAGESGIYASHGFVAAYVQHYRRELLIMLSQMSRRAPLVNVAPPVPGRPNYRRFKDVLIDQMTAAGVAVYDPESDIFQGKVPVEFMEADGIHGNARYGAMVISRMIGLGLIARS</sequence>
<protein>
    <recommendedName>
        <fullName evidence="3">SGNH hydrolase-type esterase domain-containing protein</fullName>
    </recommendedName>
</protein>
<evidence type="ECO:0000313" key="2">
    <source>
        <dbReference type="Proteomes" id="UP000248975"/>
    </source>
</evidence>
<evidence type="ECO:0000313" key="1">
    <source>
        <dbReference type="EMBL" id="PZR00414.1"/>
    </source>
</evidence>